<dbReference type="SUPFAM" id="SSF53335">
    <property type="entry name" value="S-adenosyl-L-methionine-dependent methyltransferases"/>
    <property type="match status" value="1"/>
</dbReference>
<keyword evidence="4 6" id="KW-0808">Transferase</keyword>
<accession>A0A0G0E4N2</accession>
<feature type="binding site" evidence="6">
    <location>
        <position position="73"/>
    </location>
    <ligand>
        <name>S-adenosyl-L-methionine</name>
        <dbReference type="ChEBI" id="CHEBI:59789"/>
    </ligand>
</feature>
<keyword evidence="3 6" id="KW-0489">Methyltransferase</keyword>
<dbReference type="Gene3D" id="1.10.150.170">
    <property type="entry name" value="Putative methyltransferase TM0872, insert domain"/>
    <property type="match status" value="1"/>
</dbReference>
<feature type="binding site" evidence="6">
    <location>
        <position position="101"/>
    </location>
    <ligand>
        <name>S-adenosyl-L-methionine</name>
        <dbReference type="ChEBI" id="CHEBI:59789"/>
    </ligand>
</feature>
<evidence type="ECO:0000256" key="7">
    <source>
        <dbReference type="SAM" id="MobiDB-lite"/>
    </source>
</evidence>
<dbReference type="STRING" id="1618350.UR67_C0001G0209"/>
<comment type="subcellular location">
    <subcellularLocation>
        <location evidence="6">Cytoplasm</location>
    </subcellularLocation>
</comment>
<feature type="binding site" evidence="6">
    <location>
        <position position="94"/>
    </location>
    <ligand>
        <name>S-adenosyl-L-methionine</name>
        <dbReference type="ChEBI" id="CHEBI:59789"/>
    </ligand>
</feature>
<dbReference type="HAMAP" id="MF_01007">
    <property type="entry name" value="16SrRNA_methyltr_H"/>
    <property type="match status" value="1"/>
</dbReference>
<feature type="binding site" evidence="6">
    <location>
        <position position="47"/>
    </location>
    <ligand>
        <name>S-adenosyl-L-methionine</name>
        <dbReference type="ChEBI" id="CHEBI:59789"/>
    </ligand>
</feature>
<evidence type="ECO:0000256" key="2">
    <source>
        <dbReference type="ARBA" id="ARBA00022552"/>
    </source>
</evidence>
<dbReference type="GO" id="GO:0071424">
    <property type="term" value="F:rRNA (cytosine-N4-)-methyltransferase activity"/>
    <property type="evidence" value="ECO:0007669"/>
    <property type="project" value="UniProtKB-UniRule"/>
</dbReference>
<comment type="function">
    <text evidence="6">Specifically methylates the N4 position of cytidine in position 1402 (C1402) of 16S rRNA.</text>
</comment>
<evidence type="ECO:0000256" key="1">
    <source>
        <dbReference type="ARBA" id="ARBA00010396"/>
    </source>
</evidence>
<dbReference type="InterPro" id="IPR023397">
    <property type="entry name" value="SAM-dep_MeTrfase_MraW_recog"/>
</dbReference>
<dbReference type="Pfam" id="PF01795">
    <property type="entry name" value="Methyltransf_5"/>
    <property type="match status" value="1"/>
</dbReference>
<dbReference type="NCBIfam" id="TIGR00006">
    <property type="entry name" value="16S rRNA (cytosine(1402)-N(4))-methyltransferase RsmH"/>
    <property type="match status" value="1"/>
</dbReference>
<evidence type="ECO:0000256" key="3">
    <source>
        <dbReference type="ARBA" id="ARBA00022603"/>
    </source>
</evidence>
<dbReference type="Proteomes" id="UP000034581">
    <property type="component" value="Unassembled WGS sequence"/>
</dbReference>
<feature type="binding site" evidence="6">
    <location>
        <begin position="30"/>
        <end position="32"/>
    </location>
    <ligand>
        <name>S-adenosyl-L-methionine</name>
        <dbReference type="ChEBI" id="CHEBI:59789"/>
    </ligand>
</feature>
<organism evidence="8 9">
    <name type="scientific">candidate division CPR3 bacterium GW2011_GWF2_35_18</name>
    <dbReference type="NCBI Taxonomy" id="1618350"/>
    <lineage>
        <taxon>Bacteria</taxon>
        <taxon>Bacteria division CPR3</taxon>
    </lineage>
</organism>
<keyword evidence="5 6" id="KW-0949">S-adenosyl-L-methionine</keyword>
<dbReference type="GO" id="GO:0070475">
    <property type="term" value="P:rRNA base methylation"/>
    <property type="evidence" value="ECO:0007669"/>
    <property type="project" value="UniProtKB-UniRule"/>
</dbReference>
<feature type="region of interest" description="Disordered" evidence="7">
    <location>
        <begin position="266"/>
        <end position="287"/>
    </location>
</feature>
<comment type="similarity">
    <text evidence="1 6">Belongs to the methyltransferase superfamily. RsmH family.</text>
</comment>
<comment type="caution">
    <text evidence="8">The sequence shown here is derived from an EMBL/GenBank/DDBJ whole genome shotgun (WGS) entry which is preliminary data.</text>
</comment>
<dbReference type="SUPFAM" id="SSF81799">
    <property type="entry name" value="Putative methyltransferase TM0872, insert domain"/>
    <property type="match status" value="1"/>
</dbReference>
<dbReference type="EMBL" id="LBQB01000001">
    <property type="protein sequence ID" value="KKP70300.1"/>
    <property type="molecule type" value="Genomic_DNA"/>
</dbReference>
<gene>
    <name evidence="6" type="primary">rsmH</name>
    <name evidence="8" type="ORF">UR67_C0001G0209</name>
</gene>
<dbReference type="EC" id="2.1.1.199" evidence="6"/>
<keyword evidence="2 6" id="KW-0698">rRNA processing</keyword>
<dbReference type="PATRIC" id="fig|1618350.3.peg.217"/>
<evidence type="ECO:0000313" key="9">
    <source>
        <dbReference type="Proteomes" id="UP000034581"/>
    </source>
</evidence>
<dbReference type="PANTHER" id="PTHR11265">
    <property type="entry name" value="S-ADENOSYL-METHYLTRANSFERASE MRAW"/>
    <property type="match status" value="1"/>
</dbReference>
<proteinExistence type="inferred from homology"/>
<evidence type="ECO:0000256" key="5">
    <source>
        <dbReference type="ARBA" id="ARBA00022691"/>
    </source>
</evidence>
<evidence type="ECO:0000256" key="6">
    <source>
        <dbReference type="HAMAP-Rule" id="MF_01007"/>
    </source>
</evidence>
<dbReference type="InterPro" id="IPR002903">
    <property type="entry name" value="RsmH"/>
</dbReference>
<keyword evidence="6" id="KW-0963">Cytoplasm</keyword>
<dbReference type="AlphaFoldDB" id="A0A0G0E4N2"/>
<comment type="catalytic activity">
    <reaction evidence="6">
        <text>cytidine(1402) in 16S rRNA + S-adenosyl-L-methionine = N(4)-methylcytidine(1402) in 16S rRNA + S-adenosyl-L-homocysteine + H(+)</text>
        <dbReference type="Rhea" id="RHEA:42928"/>
        <dbReference type="Rhea" id="RHEA-COMP:10286"/>
        <dbReference type="Rhea" id="RHEA-COMP:10287"/>
        <dbReference type="ChEBI" id="CHEBI:15378"/>
        <dbReference type="ChEBI" id="CHEBI:57856"/>
        <dbReference type="ChEBI" id="CHEBI:59789"/>
        <dbReference type="ChEBI" id="CHEBI:74506"/>
        <dbReference type="ChEBI" id="CHEBI:82748"/>
        <dbReference type="EC" id="2.1.1.199"/>
    </reaction>
</comment>
<dbReference type="InterPro" id="IPR029063">
    <property type="entry name" value="SAM-dependent_MTases_sf"/>
</dbReference>
<protein>
    <recommendedName>
        <fullName evidence="6">Ribosomal RNA small subunit methyltransferase H</fullName>
        <ecNumber evidence="6">2.1.1.199</ecNumber>
    </recommendedName>
    <alternativeName>
        <fullName evidence="6">16S rRNA m(4)C1402 methyltransferase</fullName>
    </alternativeName>
    <alternativeName>
        <fullName evidence="6">rRNA (cytosine-N(4)-)-methyltransferase RsmH</fullName>
    </alternativeName>
</protein>
<dbReference type="PIRSF" id="PIRSF004486">
    <property type="entry name" value="MraW"/>
    <property type="match status" value="1"/>
</dbReference>
<reference evidence="8 9" key="1">
    <citation type="journal article" date="2015" name="Nature">
        <title>rRNA introns, odd ribosomes, and small enigmatic genomes across a large radiation of phyla.</title>
        <authorList>
            <person name="Brown C.T."/>
            <person name="Hug L.A."/>
            <person name="Thomas B.C."/>
            <person name="Sharon I."/>
            <person name="Castelle C.J."/>
            <person name="Singh A."/>
            <person name="Wilkins M.J."/>
            <person name="Williams K.H."/>
            <person name="Banfield J.F."/>
        </authorList>
    </citation>
    <scope>NUCLEOTIDE SEQUENCE [LARGE SCALE GENOMIC DNA]</scope>
</reference>
<sequence length="287" mass="32188">MHKPVLLKETIDLLKVQKGKQYIDCTFGFGGHSRKIIERDGKVLGIDVDEESISLAKGLFSHFDNLILVSDNFRNLKEIAKRNGIEKVSGILLDLGMSSWQIDCSGRGFSFTKNEPLDMRMDKSLKVTASDLIKVLNKGEFYDLLSRLGEEGCARDIGISLIRARGIKEIKSTADLAKIIEGVYQQKYYGKSKKNPATKVFQAFRIAVNDELNALKEVLPIACDLLEKNGRLAIISFHSLEDRIVKEFFKETDSLKIITKKPVEASPSELAENPRARSAKLRVAEKN</sequence>
<dbReference type="PANTHER" id="PTHR11265:SF0">
    <property type="entry name" value="12S RRNA N4-METHYLCYTIDINE METHYLTRANSFERASE"/>
    <property type="match status" value="1"/>
</dbReference>
<name>A0A0G0E4N2_UNCC3</name>
<dbReference type="Gene3D" id="3.40.50.150">
    <property type="entry name" value="Vaccinia Virus protein VP39"/>
    <property type="match status" value="1"/>
</dbReference>
<dbReference type="GO" id="GO:0005737">
    <property type="term" value="C:cytoplasm"/>
    <property type="evidence" value="ECO:0007669"/>
    <property type="project" value="UniProtKB-SubCell"/>
</dbReference>
<evidence type="ECO:0000313" key="8">
    <source>
        <dbReference type="EMBL" id="KKP70300.1"/>
    </source>
</evidence>
<evidence type="ECO:0000256" key="4">
    <source>
        <dbReference type="ARBA" id="ARBA00022679"/>
    </source>
</evidence>